<organism evidence="1 2">
    <name type="scientific">Mycobacterium phage Hetaeria</name>
    <dbReference type="NCBI Taxonomy" id="1700833"/>
    <lineage>
        <taxon>Viruses</taxon>
        <taxon>Duplodnaviria</taxon>
        <taxon>Heunggongvirae</taxon>
        <taxon>Uroviricota</taxon>
        <taxon>Caudoviricetes</taxon>
        <taxon>Bclasvirinae</taxon>
        <taxon>Pegunavirus</taxon>
        <taxon>Pegunavirus suffolk</taxon>
    </lineage>
</organism>
<evidence type="ECO:0000313" key="1">
    <source>
        <dbReference type="EMBL" id="ALA45669.1"/>
    </source>
</evidence>
<accession>A0A0K2FIK4</accession>
<proteinExistence type="predicted"/>
<gene>
    <name evidence="1" type="ORF">HETAERIA_58</name>
</gene>
<dbReference type="Proteomes" id="UP000229705">
    <property type="component" value="Segment"/>
</dbReference>
<evidence type="ECO:0000313" key="2">
    <source>
        <dbReference type="Proteomes" id="UP000229705"/>
    </source>
</evidence>
<sequence length="76" mass="7977">MSENCQHYYGNDGSGWLTCVNCGATPPGDIREKQNIGTVRAGLPHLDPCVCTINDMTGAVTEYACGRALVAAPPPP</sequence>
<name>A0A0K2FIK4_9CAUD</name>
<dbReference type="EMBL" id="KT364588">
    <property type="protein sequence ID" value="ALA45669.1"/>
    <property type="molecule type" value="Genomic_DNA"/>
</dbReference>
<protein>
    <submittedName>
        <fullName evidence="1">Uncharacterized protein</fullName>
    </submittedName>
</protein>
<reference evidence="2" key="1">
    <citation type="submission" date="2015-08" db="EMBL/GenBank/DDBJ databases">
        <authorList>
            <person name="Babu N.S."/>
            <person name="Beckwith C.J."/>
            <person name="Beseler K.G."/>
            <person name="Brison A."/>
            <person name="Carone J.V."/>
            <person name="Caskin T.P."/>
            <person name="Diamond M."/>
            <person name="Durham M.E."/>
            <person name="Foxe J.M."/>
            <person name="Go M."/>
            <person name="Henderson B.A."/>
            <person name="Jones I.B."/>
            <person name="McGettigan J.A."/>
            <person name="Micheletti S.J."/>
            <person name="Nasrallah M.E."/>
            <person name="Ortiz D."/>
            <person name="Piller C.R."/>
            <person name="Privatt S.R."/>
            <person name="Schneider S.L."/>
            <person name="Sharp S."/>
            <person name="Smith T.C."/>
            <person name="Stanton J.D."/>
            <person name="Ullery H.E."/>
            <person name="Wilson R.J."/>
            <person name="Serrano M.G."/>
            <person name="Buck G."/>
            <person name="Lee V."/>
            <person name="Wang Y."/>
            <person name="Carvalho R."/>
            <person name="Voegtly L."/>
            <person name="Shi R."/>
            <person name="Duckworth R."/>
            <person name="Johnson A."/>
            <person name="Loviza R."/>
            <person name="Walstead R."/>
            <person name="Shah Z."/>
            <person name="Kiflezghi M."/>
            <person name="Wade K."/>
            <person name="Ball S.L."/>
            <person name="Bradley K.W."/>
            <person name="Asai D.J."/>
            <person name="Bowman C.A."/>
            <person name="Russell D.A."/>
            <person name="Pope W.H."/>
            <person name="Jacobs-Sera D."/>
            <person name="Hendrix R.W."/>
            <person name="Hatfull G.F."/>
        </authorList>
    </citation>
    <scope>NUCLEOTIDE SEQUENCE [LARGE SCALE GENOMIC DNA]</scope>
</reference>